<name>A0ABD1FSS1_SALDI</name>
<evidence type="ECO:0000313" key="2">
    <source>
        <dbReference type="EMBL" id="KAL1533831.1"/>
    </source>
</evidence>
<sequence length="372" mass="42968">MGEDLFQNLPSEMIINILSRLDCRTTIRAKCVCKPWLDLLTTHEFVKSHLSKSLTGLVIVERKSVSMMTYKMVDELDLNLYLNLYCGLSISVFNLDLPFCIEIHTSINGLILLREWRCGYSILCNPVTRDFIKLPYPGNPLCSLKLELYGFGVSRMSEKYKVVRISPEKHNHSPELKYSNSDECECQVYTVGTGAWRRIGKCGEIRDLSDNSLMPMTFLCGNLHWWWKSTQISSLDLETELFSTFSGPPCVKGGYMSSLMGCLCVCHNSYMQINMWVMKKYGDEKSWTKEFSMLRDCTIWDCLRHLDPIKVFRNGDMLMSHRKGRPLYYSRNDKTIRYLDVDLFKSNGNGIRPYTPSFLSLKTFATENVTSF</sequence>
<feature type="domain" description="F-box" evidence="1">
    <location>
        <begin position="3"/>
        <end position="49"/>
    </location>
</feature>
<accession>A0ABD1FSS1</accession>
<dbReference type="PANTHER" id="PTHR31672:SF13">
    <property type="entry name" value="F-BOX PROTEIN CPR30-LIKE"/>
    <property type="match status" value="1"/>
</dbReference>
<dbReference type="Gene3D" id="1.20.1280.50">
    <property type="match status" value="1"/>
</dbReference>
<dbReference type="AlphaFoldDB" id="A0ABD1FSS1"/>
<organism evidence="2 3">
    <name type="scientific">Salvia divinorum</name>
    <name type="common">Maria pastora</name>
    <name type="synonym">Diviner's sage</name>
    <dbReference type="NCBI Taxonomy" id="28513"/>
    <lineage>
        <taxon>Eukaryota</taxon>
        <taxon>Viridiplantae</taxon>
        <taxon>Streptophyta</taxon>
        <taxon>Embryophyta</taxon>
        <taxon>Tracheophyta</taxon>
        <taxon>Spermatophyta</taxon>
        <taxon>Magnoliopsida</taxon>
        <taxon>eudicotyledons</taxon>
        <taxon>Gunneridae</taxon>
        <taxon>Pentapetalae</taxon>
        <taxon>asterids</taxon>
        <taxon>lamiids</taxon>
        <taxon>Lamiales</taxon>
        <taxon>Lamiaceae</taxon>
        <taxon>Nepetoideae</taxon>
        <taxon>Mentheae</taxon>
        <taxon>Salviinae</taxon>
        <taxon>Salvia</taxon>
        <taxon>Salvia subgen. Calosphace</taxon>
    </lineage>
</organism>
<dbReference type="Proteomes" id="UP001567538">
    <property type="component" value="Unassembled WGS sequence"/>
</dbReference>
<evidence type="ECO:0000259" key="1">
    <source>
        <dbReference type="PROSITE" id="PS50181"/>
    </source>
</evidence>
<dbReference type="EMBL" id="JBEAFC010000014">
    <property type="protein sequence ID" value="KAL1533831.1"/>
    <property type="molecule type" value="Genomic_DNA"/>
</dbReference>
<dbReference type="PANTHER" id="PTHR31672">
    <property type="entry name" value="BNACNNG10540D PROTEIN"/>
    <property type="match status" value="1"/>
</dbReference>
<evidence type="ECO:0000313" key="3">
    <source>
        <dbReference type="Proteomes" id="UP001567538"/>
    </source>
</evidence>
<reference evidence="2 3" key="1">
    <citation type="submission" date="2024-06" db="EMBL/GenBank/DDBJ databases">
        <title>A chromosome level genome sequence of Diviner's sage (Salvia divinorum).</title>
        <authorList>
            <person name="Ford S.A."/>
            <person name="Ro D.-K."/>
            <person name="Ness R.W."/>
            <person name="Phillips M.A."/>
        </authorList>
    </citation>
    <scope>NUCLEOTIDE SEQUENCE [LARGE SCALE GENOMIC DNA]</scope>
    <source>
        <strain evidence="2">SAF-2024a</strain>
        <tissue evidence="2">Leaf</tissue>
    </source>
</reference>
<dbReference type="InterPro" id="IPR036047">
    <property type="entry name" value="F-box-like_dom_sf"/>
</dbReference>
<dbReference type="InterPro" id="IPR001810">
    <property type="entry name" value="F-box_dom"/>
</dbReference>
<dbReference type="NCBIfam" id="TIGR01640">
    <property type="entry name" value="F_box_assoc_1"/>
    <property type="match status" value="1"/>
</dbReference>
<proteinExistence type="predicted"/>
<dbReference type="PROSITE" id="PS50181">
    <property type="entry name" value="FBOX"/>
    <property type="match status" value="1"/>
</dbReference>
<keyword evidence="3" id="KW-1185">Reference proteome</keyword>
<dbReference type="SMART" id="SM00256">
    <property type="entry name" value="FBOX"/>
    <property type="match status" value="1"/>
</dbReference>
<dbReference type="InterPro" id="IPR017451">
    <property type="entry name" value="F-box-assoc_interact_dom"/>
</dbReference>
<dbReference type="Pfam" id="PF00646">
    <property type="entry name" value="F-box"/>
    <property type="match status" value="1"/>
</dbReference>
<comment type="caution">
    <text evidence="2">The sequence shown here is derived from an EMBL/GenBank/DDBJ whole genome shotgun (WGS) entry which is preliminary data.</text>
</comment>
<dbReference type="InterPro" id="IPR050796">
    <property type="entry name" value="SCF_F-box_component"/>
</dbReference>
<dbReference type="InterPro" id="IPR013187">
    <property type="entry name" value="F-box-assoc_dom_typ3"/>
</dbReference>
<dbReference type="SUPFAM" id="SSF81383">
    <property type="entry name" value="F-box domain"/>
    <property type="match status" value="1"/>
</dbReference>
<gene>
    <name evidence="2" type="ORF">AAHA92_33666</name>
</gene>
<protein>
    <submittedName>
        <fullName evidence="2">F-box protein-like protein</fullName>
    </submittedName>
</protein>
<dbReference type="Pfam" id="PF08268">
    <property type="entry name" value="FBA_3"/>
    <property type="match status" value="1"/>
</dbReference>